<organism evidence="5 6">
    <name type="scientific">Drosophila albomicans</name>
    <name type="common">Fruit fly</name>
    <dbReference type="NCBI Taxonomy" id="7291"/>
    <lineage>
        <taxon>Eukaryota</taxon>
        <taxon>Metazoa</taxon>
        <taxon>Ecdysozoa</taxon>
        <taxon>Arthropoda</taxon>
        <taxon>Hexapoda</taxon>
        <taxon>Insecta</taxon>
        <taxon>Pterygota</taxon>
        <taxon>Neoptera</taxon>
        <taxon>Endopterygota</taxon>
        <taxon>Diptera</taxon>
        <taxon>Brachycera</taxon>
        <taxon>Muscomorpha</taxon>
        <taxon>Ephydroidea</taxon>
        <taxon>Drosophilidae</taxon>
        <taxon>Drosophila</taxon>
    </lineage>
</organism>
<evidence type="ECO:0000256" key="1">
    <source>
        <dbReference type="ARBA" id="ARBA00004613"/>
    </source>
</evidence>
<accession>A0A9C6WE61</accession>
<dbReference type="PANTHER" id="PTHR21066:SF15">
    <property type="entry name" value="GH25962P-RELATED"/>
    <property type="match status" value="1"/>
</dbReference>
<protein>
    <submittedName>
        <fullName evidence="6">LOW QUALITY PROTEIN: uncharacterized protein LOC117574842</fullName>
    </submittedName>
</protein>
<feature type="region of interest" description="Disordered" evidence="4">
    <location>
        <begin position="1"/>
        <end position="24"/>
    </location>
</feature>
<dbReference type="InterPro" id="IPR052295">
    <property type="entry name" value="Odorant-binding_protein"/>
</dbReference>
<dbReference type="GO" id="GO:0005576">
    <property type="term" value="C:extracellular region"/>
    <property type="evidence" value="ECO:0007669"/>
    <property type="project" value="UniProtKB-SubCell"/>
</dbReference>
<dbReference type="Proteomes" id="UP000515160">
    <property type="component" value="Chromosome 2R"/>
</dbReference>
<dbReference type="Gene3D" id="1.10.238.270">
    <property type="match status" value="1"/>
</dbReference>
<gene>
    <name evidence="6" type="primary">LOC117574842</name>
</gene>
<name>A0A9C6WE61_DROAB</name>
<evidence type="ECO:0000256" key="4">
    <source>
        <dbReference type="SAM" id="MobiDB-lite"/>
    </source>
</evidence>
<feature type="compositionally biased region" description="Low complexity" evidence="4">
    <location>
        <begin position="7"/>
        <end position="16"/>
    </location>
</feature>
<comment type="similarity">
    <text evidence="2">Belongs to the PBP/GOBP family.</text>
</comment>
<dbReference type="AlphaFoldDB" id="A0A9C6WE61"/>
<dbReference type="RefSeq" id="XP_051864100.1">
    <property type="nucleotide sequence ID" value="XM_052008140.1"/>
</dbReference>
<evidence type="ECO:0000313" key="5">
    <source>
        <dbReference type="Proteomes" id="UP000515160"/>
    </source>
</evidence>
<dbReference type="GeneID" id="117574842"/>
<dbReference type="CTD" id="41006"/>
<evidence type="ECO:0000313" key="6">
    <source>
        <dbReference type="RefSeq" id="XP_051864100.1"/>
    </source>
</evidence>
<evidence type="ECO:0000256" key="3">
    <source>
        <dbReference type="ARBA" id="ARBA00022525"/>
    </source>
</evidence>
<dbReference type="PANTHER" id="PTHR21066">
    <property type="entry name" value="ODORANT-BINDING PROTEIN 59A-RELATED"/>
    <property type="match status" value="1"/>
</dbReference>
<keyword evidence="5" id="KW-1185">Reference proteome</keyword>
<keyword evidence="3" id="KW-0964">Secreted</keyword>
<dbReference type="OrthoDB" id="8054259at2759"/>
<proteinExistence type="inferred from homology"/>
<comment type="subcellular location">
    <subcellularLocation>
        <location evidence="1">Secreted</location>
    </subcellularLocation>
</comment>
<sequence length="232" mass="26967">MPPPAIHHPQSPSPSSTSPPPLRLHRHRQKFNHRQLPYARRQAEDRIYRNFEQKPQKFMFLSLAVSCCRLTFPSLDKGYAECRKSLNLPKNRRFTFVEHYAINMCVEECNYISSGYTEIDPPFHLDIGNVRLNLENTMPSPQAISVPFLVDAFTKCSVFRAQHGKLFKMQLPDIEFITDDCNSFALDVTICVRIHAMQKCPKEFYKHDSSDCQMAKEYFTHCVDDIEANISY</sequence>
<reference evidence="6" key="1">
    <citation type="submission" date="2025-08" db="UniProtKB">
        <authorList>
            <consortium name="RefSeq"/>
        </authorList>
    </citation>
    <scope>IDENTIFICATION</scope>
    <source>
        <strain evidence="6">15112-1751.03</strain>
        <tissue evidence="6">Whole Adult</tissue>
    </source>
</reference>
<evidence type="ECO:0000256" key="2">
    <source>
        <dbReference type="ARBA" id="ARBA00008098"/>
    </source>
</evidence>